<evidence type="ECO:0000256" key="6">
    <source>
        <dbReference type="ARBA" id="ARBA00022741"/>
    </source>
</evidence>
<dbReference type="GO" id="GO:0005737">
    <property type="term" value="C:cytoplasm"/>
    <property type="evidence" value="ECO:0007669"/>
    <property type="project" value="TreeGrafter"/>
</dbReference>
<dbReference type="InterPro" id="IPR013815">
    <property type="entry name" value="ATP_grasp_subdomain_1"/>
</dbReference>
<dbReference type="PANTHER" id="PTHR21621">
    <property type="entry name" value="RIBOSOMAL PROTEIN S6 MODIFICATION PROTEIN"/>
    <property type="match status" value="1"/>
</dbReference>
<comment type="caution">
    <text evidence="12">The sequence shown here is derived from an EMBL/GenBank/DDBJ whole genome shotgun (WGS) entry which is preliminary data.</text>
</comment>
<sequence>MNIRLGVVMDPIGSINVKKDSTFAMLLQAQARGWELWYMEQEDLFLEGARAHSGMRRLQVTDAPNDWFRLAPPETRPLDELQVILMRKDPPFDMDYIYATYLLERAESEGTLVVNRPAALRDCNEKLFTAWFPECCPPNLVTGSHQRLRAFLEQQRDIIIKPLGTMGGASIFRVRQDDPNCNVIFETLTGNGRHLAMAQRFIPEIADSGDKRILMVDGKAIPYALARIPKPGETRGNLAAGGTGRGVALSERDHWIADRVGPELRRRGILFAGLDVIGDYLTEINVTSPTCIRELDSQFGLNIGDRLMDRIEERIGR</sequence>
<evidence type="ECO:0000256" key="10">
    <source>
        <dbReference type="HAMAP-Rule" id="MF_00162"/>
    </source>
</evidence>
<keyword evidence="6 10" id="KW-0547">Nucleotide-binding</keyword>
<dbReference type="AlphaFoldDB" id="A0A6N4DTH9"/>
<evidence type="ECO:0000256" key="5">
    <source>
        <dbReference type="ARBA" id="ARBA00022723"/>
    </source>
</evidence>
<accession>A0A6N4DTH9</accession>
<dbReference type="InterPro" id="IPR016185">
    <property type="entry name" value="PreATP-grasp_dom_sf"/>
</dbReference>
<evidence type="ECO:0000256" key="7">
    <source>
        <dbReference type="ARBA" id="ARBA00022840"/>
    </source>
</evidence>
<dbReference type="EMBL" id="PQCO01000208">
    <property type="protein sequence ID" value="PUE01042.1"/>
    <property type="molecule type" value="Genomic_DNA"/>
</dbReference>
<comment type="pathway">
    <text evidence="10">Sulfur metabolism; glutathione biosynthesis; glutathione from L-cysteine and L-glutamate: step 2/2.</text>
</comment>
<evidence type="ECO:0000256" key="9">
    <source>
        <dbReference type="ARBA" id="ARBA00023211"/>
    </source>
</evidence>
<keyword evidence="9" id="KW-0464">Manganese</keyword>
<dbReference type="PROSITE" id="PS50975">
    <property type="entry name" value="ATP_GRASP"/>
    <property type="match status" value="1"/>
</dbReference>
<keyword evidence="3 10" id="KW-0436">Ligase</keyword>
<dbReference type="NCBIfam" id="TIGR01380">
    <property type="entry name" value="glut_syn"/>
    <property type="match status" value="1"/>
</dbReference>
<organism evidence="12 13">
    <name type="scientific">Candidatus Sedimenticola endophacoides</name>
    <dbReference type="NCBI Taxonomy" id="2548426"/>
    <lineage>
        <taxon>Bacteria</taxon>
        <taxon>Pseudomonadati</taxon>
        <taxon>Pseudomonadota</taxon>
        <taxon>Gammaproteobacteria</taxon>
        <taxon>Chromatiales</taxon>
        <taxon>Sedimenticolaceae</taxon>
        <taxon>Sedimenticola</taxon>
    </lineage>
</organism>
<keyword evidence="8" id="KW-0460">Magnesium</keyword>
<dbReference type="PANTHER" id="PTHR21621:SF4">
    <property type="entry name" value="GLUTATHIONE SYNTHETASE"/>
    <property type="match status" value="1"/>
</dbReference>
<dbReference type="NCBIfam" id="NF003573">
    <property type="entry name" value="PRK05246.1"/>
    <property type="match status" value="1"/>
</dbReference>
<evidence type="ECO:0000256" key="8">
    <source>
        <dbReference type="ARBA" id="ARBA00022842"/>
    </source>
</evidence>
<proteinExistence type="inferred from homology"/>
<comment type="catalytic activity">
    <reaction evidence="10">
        <text>gamma-L-glutamyl-L-cysteine + glycine + ATP = glutathione + ADP + phosphate + H(+)</text>
        <dbReference type="Rhea" id="RHEA:13557"/>
        <dbReference type="ChEBI" id="CHEBI:15378"/>
        <dbReference type="ChEBI" id="CHEBI:30616"/>
        <dbReference type="ChEBI" id="CHEBI:43474"/>
        <dbReference type="ChEBI" id="CHEBI:57305"/>
        <dbReference type="ChEBI" id="CHEBI:57925"/>
        <dbReference type="ChEBI" id="CHEBI:58173"/>
        <dbReference type="ChEBI" id="CHEBI:456216"/>
        <dbReference type="EC" id="6.3.2.3"/>
    </reaction>
</comment>
<dbReference type="EC" id="6.3.2.3" evidence="10"/>
<dbReference type="GO" id="GO:0005524">
    <property type="term" value="F:ATP binding"/>
    <property type="evidence" value="ECO:0007669"/>
    <property type="project" value="UniProtKB-UniRule"/>
</dbReference>
<dbReference type="Pfam" id="PF02955">
    <property type="entry name" value="GSH-S_ATP"/>
    <property type="match status" value="1"/>
</dbReference>
<keyword evidence="7 10" id="KW-0067">ATP-binding</keyword>
<dbReference type="InterPro" id="IPR004218">
    <property type="entry name" value="GSHS_ATP-bd"/>
</dbReference>
<comment type="cofactor">
    <cofactor evidence="2">
        <name>Mg(2+)</name>
        <dbReference type="ChEBI" id="CHEBI:18420"/>
    </cofactor>
</comment>
<dbReference type="GO" id="GO:0004363">
    <property type="term" value="F:glutathione synthase activity"/>
    <property type="evidence" value="ECO:0007669"/>
    <property type="project" value="UniProtKB-UniRule"/>
</dbReference>
<protein>
    <recommendedName>
        <fullName evidence="10">Glutathione synthetase</fullName>
        <ecNumber evidence="10">6.3.2.3</ecNumber>
    </recommendedName>
    <alternativeName>
        <fullName evidence="10">GSH synthetase</fullName>
        <shortName evidence="10">GSH-S</shortName>
        <shortName evidence="10">GSHase</shortName>
    </alternativeName>
    <alternativeName>
        <fullName evidence="10">Glutathione synthase</fullName>
    </alternativeName>
</protein>
<dbReference type="SUPFAM" id="SSF56059">
    <property type="entry name" value="Glutathione synthetase ATP-binding domain-like"/>
    <property type="match status" value="1"/>
</dbReference>
<evidence type="ECO:0000256" key="4">
    <source>
        <dbReference type="ARBA" id="ARBA00022684"/>
    </source>
</evidence>
<comment type="similarity">
    <text evidence="10">Belongs to the prokaryotic GSH synthase family.</text>
</comment>
<reference evidence="12 13" key="1">
    <citation type="submission" date="2018-01" db="EMBL/GenBank/DDBJ databases">
        <title>Novel co-symbiosis in the lucinid bivalve Phacoides pectinatus.</title>
        <authorList>
            <person name="Lim S.J."/>
            <person name="Davis B.G."/>
            <person name="Gill D.E."/>
            <person name="Engel A.S."/>
            <person name="Anderson L.C."/>
            <person name="Campbell B.J."/>
        </authorList>
    </citation>
    <scope>NUCLEOTIDE SEQUENCE [LARGE SCALE GENOMIC DNA]</scope>
    <source>
        <strain evidence="12">N3_P5</strain>
    </source>
</reference>
<gene>
    <name evidence="10" type="primary">gshB</name>
    <name evidence="12" type="ORF">C3L24_08515</name>
</gene>
<dbReference type="HAMAP" id="MF_00162">
    <property type="entry name" value="GSH_S"/>
    <property type="match status" value="1"/>
</dbReference>
<dbReference type="Proteomes" id="UP000250928">
    <property type="component" value="Unassembled WGS sequence"/>
</dbReference>
<keyword evidence="5" id="KW-0479">Metal-binding</keyword>
<dbReference type="FunFam" id="3.40.50.20:FF:000009">
    <property type="entry name" value="Glutathione synthetase"/>
    <property type="match status" value="1"/>
</dbReference>
<comment type="cofactor">
    <cofactor evidence="1">
        <name>Mn(2+)</name>
        <dbReference type="ChEBI" id="CHEBI:29035"/>
    </cofactor>
</comment>
<dbReference type="Gene3D" id="3.40.50.20">
    <property type="match status" value="1"/>
</dbReference>
<dbReference type="InterPro" id="IPR004215">
    <property type="entry name" value="GSHS_N"/>
</dbReference>
<evidence type="ECO:0000313" key="12">
    <source>
        <dbReference type="EMBL" id="PUE01042.1"/>
    </source>
</evidence>
<dbReference type="GO" id="GO:0046872">
    <property type="term" value="F:metal ion binding"/>
    <property type="evidence" value="ECO:0007669"/>
    <property type="project" value="UniProtKB-KW"/>
</dbReference>
<name>A0A6N4DTH9_9GAMM</name>
<feature type="domain" description="ATP-grasp" evidence="11">
    <location>
        <begin position="126"/>
        <end position="312"/>
    </location>
</feature>
<dbReference type="SUPFAM" id="SSF52440">
    <property type="entry name" value="PreATP-grasp domain"/>
    <property type="match status" value="1"/>
</dbReference>
<evidence type="ECO:0000256" key="2">
    <source>
        <dbReference type="ARBA" id="ARBA00001946"/>
    </source>
</evidence>
<dbReference type="Gene3D" id="3.30.1490.20">
    <property type="entry name" value="ATP-grasp fold, A domain"/>
    <property type="match status" value="1"/>
</dbReference>
<keyword evidence="4 10" id="KW-0317">Glutathione biosynthesis</keyword>
<dbReference type="Pfam" id="PF02951">
    <property type="entry name" value="GSH-S_N"/>
    <property type="match status" value="1"/>
</dbReference>
<evidence type="ECO:0000313" key="13">
    <source>
        <dbReference type="Proteomes" id="UP000250928"/>
    </source>
</evidence>
<dbReference type="UniPathway" id="UPA00142">
    <property type="reaction ID" value="UER00210"/>
</dbReference>
<dbReference type="InterPro" id="IPR006284">
    <property type="entry name" value="Glut_synth_pro"/>
</dbReference>
<evidence type="ECO:0000259" key="11">
    <source>
        <dbReference type="PROSITE" id="PS50975"/>
    </source>
</evidence>
<dbReference type="Gene3D" id="3.30.470.20">
    <property type="entry name" value="ATP-grasp fold, B domain"/>
    <property type="match status" value="1"/>
</dbReference>
<evidence type="ECO:0000256" key="3">
    <source>
        <dbReference type="ARBA" id="ARBA00022598"/>
    </source>
</evidence>
<dbReference type="InterPro" id="IPR011761">
    <property type="entry name" value="ATP-grasp"/>
</dbReference>
<evidence type="ECO:0000256" key="1">
    <source>
        <dbReference type="ARBA" id="ARBA00001936"/>
    </source>
</evidence>